<evidence type="ECO:0000313" key="2">
    <source>
        <dbReference type="Proteomes" id="UP000004259"/>
    </source>
</evidence>
<dbReference type="AlphaFoldDB" id="E9S7T5"/>
<dbReference type="STRING" id="246199.CUS_7310"/>
<reference evidence="1 2" key="1">
    <citation type="submission" date="2011-02" db="EMBL/GenBank/DDBJ databases">
        <authorList>
            <person name="Nelson K.E."/>
            <person name="Sutton G."/>
            <person name="Torralba M."/>
            <person name="Durkin S."/>
            <person name="Harkins D."/>
            <person name="Montgomery R."/>
            <person name="Ziemer C."/>
            <person name="Klaassens E."/>
            <person name="Ocuiv P."/>
            <person name="Morrison M."/>
        </authorList>
    </citation>
    <scope>NUCLEOTIDE SEQUENCE [LARGE SCALE GENOMIC DNA]</scope>
    <source>
        <strain evidence="1 2">8</strain>
    </source>
</reference>
<dbReference type="Pfam" id="PF06908">
    <property type="entry name" value="YpsA"/>
    <property type="match status" value="1"/>
</dbReference>
<dbReference type="SUPFAM" id="SSF102405">
    <property type="entry name" value="MCP/YpsA-like"/>
    <property type="match status" value="1"/>
</dbReference>
<dbReference type="PANTHER" id="PTHR38440:SF1">
    <property type="entry name" value="UPF0398 PROTEIN SPR0331"/>
    <property type="match status" value="1"/>
</dbReference>
<protein>
    <submittedName>
        <fullName evidence="1">Conserved domain protein</fullName>
    </submittedName>
</protein>
<dbReference type="EMBL" id="ADKM02000018">
    <property type="protein sequence ID" value="EGC04526.1"/>
    <property type="molecule type" value="Genomic_DNA"/>
</dbReference>
<keyword evidence="2" id="KW-1185">Reference proteome</keyword>
<dbReference type="PANTHER" id="PTHR38440">
    <property type="entry name" value="UPF0398 PROTEIN YPSA"/>
    <property type="match status" value="1"/>
</dbReference>
<sequence>MAVFVEAKDLVVDRERTCCFTGHRNRDLPFHGDLSTQGMRNLLSIVHFHIIEAYEAGSRNFMTGMAEGVDLLCGSVMFDVMNDKRYPDIKLYCVLPYAEQRRELNSVKDRYIHSLLMQCAEAVVVTGNASDKGRYRVRNQFMVDHSSRMIAVYKEKPAGSGTLQTINMARRAGLDMHIIRLDERDNSHFYVE</sequence>
<accession>E9S7T5</accession>
<dbReference type="InterPro" id="IPR010697">
    <property type="entry name" value="YspA"/>
</dbReference>
<dbReference type="Gene3D" id="3.40.50.450">
    <property type="match status" value="1"/>
</dbReference>
<gene>
    <name evidence="1" type="ORF">CUS_7310</name>
</gene>
<organism evidence="1 2">
    <name type="scientific">Ruminococcus albus 8</name>
    <dbReference type="NCBI Taxonomy" id="246199"/>
    <lineage>
        <taxon>Bacteria</taxon>
        <taxon>Bacillati</taxon>
        <taxon>Bacillota</taxon>
        <taxon>Clostridia</taxon>
        <taxon>Eubacteriales</taxon>
        <taxon>Oscillospiraceae</taxon>
        <taxon>Ruminococcus</taxon>
    </lineage>
</organism>
<dbReference type="Proteomes" id="UP000004259">
    <property type="component" value="Unassembled WGS sequence"/>
</dbReference>
<comment type="caution">
    <text evidence="1">The sequence shown here is derived from an EMBL/GenBank/DDBJ whole genome shotgun (WGS) entry which is preliminary data.</text>
</comment>
<proteinExistence type="predicted"/>
<evidence type="ECO:0000313" key="1">
    <source>
        <dbReference type="EMBL" id="EGC04526.1"/>
    </source>
</evidence>
<name>E9S7T5_RUMAL</name>
<dbReference type="eggNOG" id="COG4474">
    <property type="taxonomic scope" value="Bacteria"/>
</dbReference>
<dbReference type="RefSeq" id="WP_002846966.1">
    <property type="nucleotide sequence ID" value="NZ_ADKM02000018.1"/>
</dbReference>